<dbReference type="InterPro" id="IPR036770">
    <property type="entry name" value="Ankyrin_rpt-contain_sf"/>
</dbReference>
<name>A0A9W9Y615_9EURO</name>
<feature type="repeat" description="ANK" evidence="2">
    <location>
        <begin position="1833"/>
        <end position="1865"/>
    </location>
</feature>
<dbReference type="Pfam" id="PF24883">
    <property type="entry name" value="NPHP3_N"/>
    <property type="match status" value="1"/>
</dbReference>
<dbReference type="Pfam" id="PF12796">
    <property type="entry name" value="Ank_2"/>
    <property type="match status" value="1"/>
</dbReference>
<dbReference type="SMART" id="SM00248">
    <property type="entry name" value="ANK"/>
    <property type="match status" value="3"/>
</dbReference>
<keyword evidence="2" id="KW-0040">ANK repeat</keyword>
<dbReference type="Proteomes" id="UP001149954">
    <property type="component" value="Unassembled WGS sequence"/>
</dbReference>
<organism evidence="4 5">
    <name type="scientific">Penicillium fimorum</name>
    <dbReference type="NCBI Taxonomy" id="1882269"/>
    <lineage>
        <taxon>Eukaryota</taxon>
        <taxon>Fungi</taxon>
        <taxon>Dikarya</taxon>
        <taxon>Ascomycota</taxon>
        <taxon>Pezizomycotina</taxon>
        <taxon>Eurotiomycetes</taxon>
        <taxon>Eurotiomycetidae</taxon>
        <taxon>Eurotiales</taxon>
        <taxon>Aspergillaceae</taxon>
        <taxon>Penicillium</taxon>
    </lineage>
</organism>
<keyword evidence="1" id="KW-0677">Repeat</keyword>
<dbReference type="InterPro" id="IPR055530">
    <property type="entry name" value="DUF7104"/>
</dbReference>
<dbReference type="GO" id="GO:0004435">
    <property type="term" value="F:phosphatidylinositol-4,5-bisphosphate phospholipase C activity"/>
    <property type="evidence" value="ECO:0007669"/>
    <property type="project" value="InterPro"/>
</dbReference>
<dbReference type="Pfam" id="PF23397">
    <property type="entry name" value="DUF7104"/>
    <property type="match status" value="29"/>
</dbReference>
<dbReference type="PROSITE" id="PS50088">
    <property type="entry name" value="ANK_REPEAT"/>
    <property type="match status" value="1"/>
</dbReference>
<evidence type="ECO:0000313" key="5">
    <source>
        <dbReference type="Proteomes" id="UP001149954"/>
    </source>
</evidence>
<dbReference type="GO" id="GO:0006629">
    <property type="term" value="P:lipid metabolic process"/>
    <property type="evidence" value="ECO:0007669"/>
    <property type="project" value="InterPro"/>
</dbReference>
<dbReference type="SUPFAM" id="SSF52540">
    <property type="entry name" value="P-loop containing nucleoside triphosphate hydrolases"/>
    <property type="match status" value="1"/>
</dbReference>
<reference evidence="4" key="1">
    <citation type="submission" date="2022-12" db="EMBL/GenBank/DDBJ databases">
        <authorList>
            <person name="Petersen C."/>
        </authorList>
    </citation>
    <scope>NUCLEOTIDE SEQUENCE</scope>
    <source>
        <strain evidence="4">IBT 29495</strain>
    </source>
</reference>
<reference evidence="4" key="2">
    <citation type="journal article" date="2023" name="IMA Fungus">
        <title>Comparative genomic study of the Penicillium genus elucidates a diverse pangenome and 15 lateral gene transfer events.</title>
        <authorList>
            <person name="Petersen C."/>
            <person name="Sorensen T."/>
            <person name="Nielsen M.R."/>
            <person name="Sondergaard T.E."/>
            <person name="Sorensen J.L."/>
            <person name="Fitzpatrick D.A."/>
            <person name="Frisvad J.C."/>
            <person name="Nielsen K.L."/>
        </authorList>
    </citation>
    <scope>NUCLEOTIDE SEQUENCE</scope>
    <source>
        <strain evidence="4">IBT 29495</strain>
    </source>
</reference>
<sequence>MDVAKSLRVKTDDIWAAAIATLEKDVASQIDFSQKSKQHALDELLAATEDAKKRLDGKSWFFLRKNGKRIFLRDVLSKLAHWVDHFKEIGDIIVQYDPVHAALPWAGVRFLLNIAMGDLKTYNELLETITDVAEILCRHAPLERLLKQAPSQAAEELGRTLVKLYASILTYLAKAKAYYLKNTPQRVINSGILASSDLKSAFMAISKSQEDQYVLCSHAAALLDRDDELRRILENFDAPINRWDKSLNAITDELDEEPYEQHHEQTKNDVLEGTGMWLLRDPTFLHWKNESASSIFWLYGDIGSGKSKLTSLVVDNAENAFRSSLSQAPVYFYCLRSTTEPARSDPSKILASIARQLSTIQSGGPLLDAAIEVYKLREQNAHALGPLRLDESKNLILKLLEQYKDTTITIVIDALDECNETSRGSLVDALEFLRKASPCLLKIFISSRKNPDIAYKLDSHQKLCLSPDRNSNDIHIFVQSEVKRLIENGSLLRFSTRKEELRDKIIHELSYDAKGMFLWASLQIHALCQQNTDHAIRERLGRLPKTLREHYQEVLTKIENLDADADSRFAQNAFSWLLCSKSQLKSEVFLAAVSVTSDGSAFTISKDQLIGLCNNLVILDTSLDAFRFSHLSVREFLEEKDMYKSASTNALVAEACLWNIAMTKAEGVQLPPLLRYSCVFWGPHAQAAAERLERLKEPLLKFLPAKHESSSCFFRWHRMIEQENLQPWGDEGQLRLVISNKPSVLLVVCVFDLLGFLNPREWKHLARERPKNINGWTHEQVTIYCGSSRILKWIFNNGMPFQVNEEVLKGAAYNEKCGREIVSLLLEERGAEIKITEDIVEAAASNWRCGREIVSLLLDKRGAEIKITEDIVKAAASNWRCGKEIVSLLLKERGAKIKITEDIVKAAAGNPECGKEIVSLLLEERGAKIKITEDIVKAAAKNKECGKEIVSLLLKELGAEIKITEGIVKAAAGNPECGREIVSLLLEERGAKIKITEDIVKAAASNWRCGEEIVSLLLKERGAKIKITEDIVKAAAGNPECGKEIVSLLLEERGAKIKITEDIVKAAAKNKECGKEIVSLLLKELGAEIKITEGIVKAAAGNPECGREIVSLLLEERGAKIKITEDIVKAAASNWRCGEEIVSLLLKERGAQIEITEGIVKAAAGNPECGKEIVSLLLKERGAKIKITEDIVKAAAGNPECGKEIVSLLLEERGAEIKITEDIVKAAAKNKECGKEIVSLLLKELGAEIKITEGIVKAAAGNPECGREIVSLLLKERGAQIEITEGIVKAAAGNPECGKEIVSLLLEERGAEIKITEDIVKAAASNWRCGKEIVSLLLKERGAEIKITEDIVKAAASNWRCGKEIVSLLLKERAAEIKITEDIVEAAASNWGCGNQIVSLLLKERAAEIKITEDIVEAAAKNKECGKEIVSLLLEERGAEIKITEDIVKAAASNWRCGKEIVSLLLKERAAEIKITEDIVKAAAGNPECGREIVSLLLEERGAKIKITEGIVKAAASNWRCGKEIVSLLLKERGAKIKITEDIVKAAAGNPECGREIVSLLLDKRGAEIKITEDIVKAAASNWKCAKEIVTLLLDERGAKIKITEGIVKAAASNWRCGKEIVSLLLKERGAKIKITEDIVKAAAGNPECGREIVSLLLDKRGAEIKITEDIVKAAASNWKCAKEIVTLLLDERGAEIQITEDILEAAAQTEECPQIVTLLLEYNTRSTMAAITSKVCFAAASCGQLSSLRYLCQHIPPTTRSTHWDAIARFYHAAEHGNVGQIKRYLNEPIPFDTKNGKGQTPLWIAAFSNQTKVVEILALQKAVDVNSLSDSGQSPIFWPSAYGREEMVKILLSVGARTHFVDAEGQTAVSMARQHGHDNVLLAFTTQLRDIA</sequence>
<dbReference type="OrthoDB" id="7464126at2759"/>
<proteinExistence type="predicted"/>
<dbReference type="InterPro" id="IPR027417">
    <property type="entry name" value="P-loop_NTPase"/>
</dbReference>
<dbReference type="EMBL" id="JAPWDS010000001">
    <property type="protein sequence ID" value="KAJ5520473.1"/>
    <property type="molecule type" value="Genomic_DNA"/>
</dbReference>
<dbReference type="GO" id="GO:0035556">
    <property type="term" value="P:intracellular signal transduction"/>
    <property type="evidence" value="ECO:0007669"/>
    <property type="project" value="InterPro"/>
</dbReference>
<dbReference type="PANTHER" id="PTHR10039">
    <property type="entry name" value="AMELOGENIN"/>
    <property type="match status" value="1"/>
</dbReference>
<evidence type="ECO:0000259" key="3">
    <source>
        <dbReference type="PROSITE" id="PS50008"/>
    </source>
</evidence>
<dbReference type="InterPro" id="IPR056125">
    <property type="entry name" value="DUF7708"/>
</dbReference>
<dbReference type="SUPFAM" id="SSF48403">
    <property type="entry name" value="Ankyrin repeat"/>
    <property type="match status" value="1"/>
</dbReference>
<evidence type="ECO:0000256" key="2">
    <source>
        <dbReference type="PROSITE-ProRule" id="PRU00023"/>
    </source>
</evidence>
<dbReference type="InterPro" id="IPR001711">
    <property type="entry name" value="PLipase_C_Pinositol-sp_Y"/>
</dbReference>
<keyword evidence="5" id="KW-1185">Reference proteome</keyword>
<feature type="domain" description="PI-PLC Y-box" evidence="3">
    <location>
        <begin position="1135"/>
        <end position="1170"/>
    </location>
</feature>
<evidence type="ECO:0000313" key="4">
    <source>
        <dbReference type="EMBL" id="KAJ5520473.1"/>
    </source>
</evidence>
<dbReference type="Gene3D" id="1.20.5.340">
    <property type="match status" value="14"/>
</dbReference>
<dbReference type="InterPro" id="IPR056884">
    <property type="entry name" value="NPHP3-like_N"/>
</dbReference>
<dbReference type="InterPro" id="IPR002110">
    <property type="entry name" value="Ankyrin_rpt"/>
</dbReference>
<dbReference type="Pfam" id="PF24809">
    <property type="entry name" value="DUF7708"/>
    <property type="match status" value="1"/>
</dbReference>
<protein>
    <submittedName>
        <fullName evidence="4">Velvet factor</fullName>
    </submittedName>
</protein>
<comment type="caution">
    <text evidence="4">The sequence shown here is derived from an EMBL/GenBank/DDBJ whole genome shotgun (WGS) entry which is preliminary data.</text>
</comment>
<gene>
    <name evidence="4" type="ORF">N7463_000926</name>
</gene>
<dbReference type="Gene3D" id="3.40.50.300">
    <property type="entry name" value="P-loop containing nucleotide triphosphate hydrolases"/>
    <property type="match status" value="1"/>
</dbReference>
<evidence type="ECO:0000256" key="1">
    <source>
        <dbReference type="ARBA" id="ARBA00022737"/>
    </source>
</evidence>
<dbReference type="Gene3D" id="1.25.40.20">
    <property type="entry name" value="Ankyrin repeat-containing domain"/>
    <property type="match status" value="1"/>
</dbReference>
<dbReference type="PROSITE" id="PS50008">
    <property type="entry name" value="PIPLC_Y_DOMAIN"/>
    <property type="match status" value="1"/>
</dbReference>
<accession>A0A9W9Y615</accession>